<comment type="caution">
    <text evidence="1">The sequence shown here is derived from an EMBL/GenBank/DDBJ whole genome shotgun (WGS) entry which is preliminary data.</text>
</comment>
<dbReference type="Proteomes" id="UP001501455">
    <property type="component" value="Unassembled WGS sequence"/>
</dbReference>
<accession>A0ABP6U302</accession>
<dbReference type="EMBL" id="BAAAXF010000060">
    <property type="protein sequence ID" value="GAA3501480.1"/>
    <property type="molecule type" value="Genomic_DNA"/>
</dbReference>
<reference evidence="2" key="1">
    <citation type="journal article" date="2019" name="Int. J. Syst. Evol. Microbiol.">
        <title>The Global Catalogue of Microorganisms (GCM) 10K type strain sequencing project: providing services to taxonomists for standard genome sequencing and annotation.</title>
        <authorList>
            <consortium name="The Broad Institute Genomics Platform"/>
            <consortium name="The Broad Institute Genome Sequencing Center for Infectious Disease"/>
            <person name="Wu L."/>
            <person name="Ma J."/>
        </authorList>
    </citation>
    <scope>NUCLEOTIDE SEQUENCE [LARGE SCALE GENOMIC DNA]</scope>
    <source>
        <strain evidence="2">JCM 4816</strain>
    </source>
</reference>
<proteinExistence type="predicted"/>
<evidence type="ECO:0000313" key="1">
    <source>
        <dbReference type="EMBL" id="GAA3501480.1"/>
    </source>
</evidence>
<keyword evidence="2" id="KW-1185">Reference proteome</keyword>
<sequence>MTPAATTTAVAATIATSFVRFPPPPPCGGWGMPTVVGAPPLRLLCVRVRLLVAGLLVRIRLLVPRLLVRVVRLLRVLLAPGRLLSWPHGQQP</sequence>
<organism evidence="1 2">
    <name type="scientific">Streptomyces prasinosporus</name>
    <dbReference type="NCBI Taxonomy" id="68256"/>
    <lineage>
        <taxon>Bacteria</taxon>
        <taxon>Bacillati</taxon>
        <taxon>Actinomycetota</taxon>
        <taxon>Actinomycetes</taxon>
        <taxon>Kitasatosporales</taxon>
        <taxon>Streptomycetaceae</taxon>
        <taxon>Streptomyces</taxon>
        <taxon>Streptomyces albogriseolus group</taxon>
    </lineage>
</organism>
<gene>
    <name evidence="1" type="ORF">GCM10019016_085870</name>
</gene>
<protein>
    <recommendedName>
        <fullName evidence="3">Secreted protein</fullName>
    </recommendedName>
</protein>
<evidence type="ECO:0000313" key="2">
    <source>
        <dbReference type="Proteomes" id="UP001501455"/>
    </source>
</evidence>
<name>A0ABP6U302_9ACTN</name>
<evidence type="ECO:0008006" key="3">
    <source>
        <dbReference type="Google" id="ProtNLM"/>
    </source>
</evidence>